<gene>
    <name evidence="7" type="ORF">HD596_011054</name>
</gene>
<dbReference type="SUPFAM" id="SSF53822">
    <property type="entry name" value="Periplasmic binding protein-like I"/>
    <property type="match status" value="1"/>
</dbReference>
<keyword evidence="2" id="KW-0805">Transcription regulation</keyword>
<evidence type="ECO:0000313" key="7">
    <source>
        <dbReference type="EMBL" id="MBB5784298.1"/>
    </source>
</evidence>
<evidence type="ECO:0000259" key="6">
    <source>
        <dbReference type="PROSITE" id="PS50932"/>
    </source>
</evidence>
<comment type="caution">
    <text evidence="7">The sequence shown here is derived from an EMBL/GenBank/DDBJ whole genome shotgun (WGS) entry which is preliminary data.</text>
</comment>
<evidence type="ECO:0000256" key="5">
    <source>
        <dbReference type="SAM" id="MobiDB-lite"/>
    </source>
</evidence>
<dbReference type="PROSITE" id="PS50932">
    <property type="entry name" value="HTH_LACI_2"/>
    <property type="match status" value="1"/>
</dbReference>
<protein>
    <submittedName>
        <fullName evidence="7">DNA-binding LacI/PurR family transcriptional regulator</fullName>
    </submittedName>
</protein>
<accession>A0A7W9GIG2</accession>
<keyword evidence="3 7" id="KW-0238">DNA-binding</keyword>
<dbReference type="CDD" id="cd06267">
    <property type="entry name" value="PBP1_LacI_sugar_binding-like"/>
    <property type="match status" value="1"/>
</dbReference>
<dbReference type="InterPro" id="IPR010982">
    <property type="entry name" value="Lambda_DNA-bd_dom_sf"/>
</dbReference>
<dbReference type="CDD" id="cd01392">
    <property type="entry name" value="HTH_LacI"/>
    <property type="match status" value="1"/>
</dbReference>
<proteinExistence type="predicted"/>
<dbReference type="Gene3D" id="1.10.260.40">
    <property type="entry name" value="lambda repressor-like DNA-binding domains"/>
    <property type="match status" value="1"/>
</dbReference>
<evidence type="ECO:0000256" key="4">
    <source>
        <dbReference type="ARBA" id="ARBA00023163"/>
    </source>
</evidence>
<dbReference type="PROSITE" id="PS00356">
    <property type="entry name" value="HTH_LACI_1"/>
    <property type="match status" value="1"/>
</dbReference>
<dbReference type="Pfam" id="PF00356">
    <property type="entry name" value="LacI"/>
    <property type="match status" value="1"/>
</dbReference>
<dbReference type="Pfam" id="PF13377">
    <property type="entry name" value="Peripla_BP_3"/>
    <property type="match status" value="1"/>
</dbReference>
<keyword evidence="1" id="KW-0678">Repressor</keyword>
<reference evidence="7 8" key="1">
    <citation type="submission" date="2020-08" db="EMBL/GenBank/DDBJ databases">
        <title>Sequencing the genomes of 1000 actinobacteria strains.</title>
        <authorList>
            <person name="Klenk H.-P."/>
        </authorList>
    </citation>
    <scope>NUCLEOTIDE SEQUENCE [LARGE SCALE GENOMIC DNA]</scope>
    <source>
        <strain evidence="7 8">DSM 45507</strain>
    </source>
</reference>
<feature type="compositionally biased region" description="Basic and acidic residues" evidence="5">
    <location>
        <begin position="325"/>
        <end position="344"/>
    </location>
</feature>
<keyword evidence="8" id="KW-1185">Reference proteome</keyword>
<keyword evidence="4" id="KW-0804">Transcription</keyword>
<dbReference type="Gene3D" id="3.40.50.2300">
    <property type="match status" value="2"/>
</dbReference>
<dbReference type="PANTHER" id="PTHR30146">
    <property type="entry name" value="LACI-RELATED TRANSCRIPTIONAL REPRESSOR"/>
    <property type="match status" value="1"/>
</dbReference>
<dbReference type="AlphaFoldDB" id="A0A7W9GIG2"/>
<evidence type="ECO:0000313" key="8">
    <source>
        <dbReference type="Proteomes" id="UP000579153"/>
    </source>
</evidence>
<name>A0A7W9GIG2_9ACTN</name>
<dbReference type="InterPro" id="IPR000843">
    <property type="entry name" value="HTH_LacI"/>
</dbReference>
<feature type="region of interest" description="Disordered" evidence="5">
    <location>
        <begin position="322"/>
        <end position="344"/>
    </location>
</feature>
<dbReference type="EMBL" id="JACHMB010000001">
    <property type="protein sequence ID" value="MBB5784298.1"/>
    <property type="molecule type" value="Genomic_DNA"/>
</dbReference>
<sequence>MDVTIYEVAQRAGVSIATVSRALRGTGPVAARTREKVLKAVEELNFTPSHLGVSLAEGRHAANGIVFPDLAGPYYTEVLLGYEEVASELGRSVVILSTKGRSRVNDLVKDLAGRVDGMLIFGHTVPEPLVAELVLLRMRLVFISRDPLTGADTLRSENRASAGALAEHLAGHGYERFAFLGAPMASQDDVDERWQGVRAVLGGAIEAVDTRHYTVECGFEAARGLLKGRRRPEAIICSDDEVALGALLAAEELGLSVPGDLAVTGWDDIMAARHARPALTTVRQPMRELGARAARALDELITGARHLPRHQSLPTELVIRSSCGHHPETSPNPDRRAGDPFRPR</sequence>
<dbReference type="SMART" id="SM00354">
    <property type="entry name" value="HTH_LACI"/>
    <property type="match status" value="1"/>
</dbReference>
<evidence type="ECO:0000256" key="2">
    <source>
        <dbReference type="ARBA" id="ARBA00023015"/>
    </source>
</evidence>
<organism evidence="7 8">
    <name type="scientific">Nonomuraea jabiensis</name>
    <dbReference type="NCBI Taxonomy" id="882448"/>
    <lineage>
        <taxon>Bacteria</taxon>
        <taxon>Bacillati</taxon>
        <taxon>Actinomycetota</taxon>
        <taxon>Actinomycetes</taxon>
        <taxon>Streptosporangiales</taxon>
        <taxon>Streptosporangiaceae</taxon>
        <taxon>Nonomuraea</taxon>
    </lineage>
</organism>
<dbReference type="Proteomes" id="UP000579153">
    <property type="component" value="Unassembled WGS sequence"/>
</dbReference>
<dbReference type="SUPFAM" id="SSF47413">
    <property type="entry name" value="lambda repressor-like DNA-binding domains"/>
    <property type="match status" value="1"/>
</dbReference>
<dbReference type="InterPro" id="IPR046335">
    <property type="entry name" value="LacI/GalR-like_sensor"/>
</dbReference>
<feature type="domain" description="HTH lacI-type" evidence="6">
    <location>
        <begin position="3"/>
        <end position="57"/>
    </location>
</feature>
<dbReference type="RefSeq" id="WP_185077261.1">
    <property type="nucleotide sequence ID" value="NZ_JACHMB010000001.1"/>
</dbReference>
<dbReference type="InterPro" id="IPR028082">
    <property type="entry name" value="Peripla_BP_I"/>
</dbReference>
<dbReference type="GO" id="GO:0003700">
    <property type="term" value="F:DNA-binding transcription factor activity"/>
    <property type="evidence" value="ECO:0007669"/>
    <property type="project" value="TreeGrafter"/>
</dbReference>
<evidence type="ECO:0000256" key="3">
    <source>
        <dbReference type="ARBA" id="ARBA00023125"/>
    </source>
</evidence>
<dbReference type="PANTHER" id="PTHR30146:SF148">
    <property type="entry name" value="HTH-TYPE TRANSCRIPTIONAL REPRESSOR PURR-RELATED"/>
    <property type="match status" value="1"/>
</dbReference>
<dbReference type="GO" id="GO:0000976">
    <property type="term" value="F:transcription cis-regulatory region binding"/>
    <property type="evidence" value="ECO:0007669"/>
    <property type="project" value="TreeGrafter"/>
</dbReference>
<evidence type="ECO:0000256" key="1">
    <source>
        <dbReference type="ARBA" id="ARBA00022491"/>
    </source>
</evidence>